<dbReference type="EMBL" id="LK391710">
    <property type="protein sequence ID" value="CDR97823.1"/>
    <property type="molecule type" value="Genomic_DNA"/>
</dbReference>
<name>A0A061DBC3_BABBI</name>
<proteinExistence type="predicted"/>
<reference evidence="2" key="1">
    <citation type="journal article" date="2014" name="Nucleic Acids Res.">
        <title>The evolutionary dynamics of variant antigen genes in Babesia reveal a history of genomic innovation underlying host-parasite interaction.</title>
        <authorList>
            <person name="Jackson A.P."/>
            <person name="Otto T.D."/>
            <person name="Darby A."/>
            <person name="Ramaprasad A."/>
            <person name="Xia D."/>
            <person name="Echaide I.E."/>
            <person name="Farber M."/>
            <person name="Gahlot S."/>
            <person name="Gamble J."/>
            <person name="Gupta D."/>
            <person name="Gupta Y."/>
            <person name="Jackson L."/>
            <person name="Malandrin L."/>
            <person name="Malas T.B."/>
            <person name="Moussa E."/>
            <person name="Nair M."/>
            <person name="Reid A.J."/>
            <person name="Sanders M."/>
            <person name="Sharma J."/>
            <person name="Tracey A."/>
            <person name="Quail M.A."/>
            <person name="Weir W."/>
            <person name="Wastling J.M."/>
            <person name="Hall N."/>
            <person name="Willadsen P."/>
            <person name="Lingelbach K."/>
            <person name="Shiels B."/>
            <person name="Tait A."/>
            <person name="Berriman M."/>
            <person name="Allred D.R."/>
            <person name="Pain A."/>
        </authorList>
    </citation>
    <scope>NUCLEOTIDE SEQUENCE [LARGE SCALE GENOMIC DNA]</scope>
    <source>
        <strain evidence="2">Bond</strain>
    </source>
</reference>
<keyword evidence="2" id="KW-1185">Reference proteome</keyword>
<dbReference type="KEGG" id="bbig:BBBOND_0403110"/>
<dbReference type="Gene3D" id="1.25.40.10">
    <property type="entry name" value="Tetratricopeptide repeat domain"/>
    <property type="match status" value="1"/>
</dbReference>
<accession>A0A061DBC3</accession>
<dbReference type="PANTHER" id="PTHR21581">
    <property type="entry name" value="D-ALANYL-D-ALANINE CARBOXYPEPTIDASE"/>
    <property type="match status" value="1"/>
</dbReference>
<organism evidence="1 2">
    <name type="scientific">Babesia bigemina</name>
    <dbReference type="NCBI Taxonomy" id="5866"/>
    <lineage>
        <taxon>Eukaryota</taxon>
        <taxon>Sar</taxon>
        <taxon>Alveolata</taxon>
        <taxon>Apicomplexa</taxon>
        <taxon>Aconoidasida</taxon>
        <taxon>Piroplasmida</taxon>
        <taxon>Babesiidae</taxon>
        <taxon>Babesia</taxon>
    </lineage>
</organism>
<dbReference type="OMA" id="RIYYNLH"/>
<dbReference type="SUPFAM" id="SSF48452">
    <property type="entry name" value="TPR-like"/>
    <property type="match status" value="1"/>
</dbReference>
<dbReference type="AlphaFoldDB" id="A0A061DBC3"/>
<dbReference type="STRING" id="5866.A0A061DBC3"/>
<evidence type="ECO:0000313" key="2">
    <source>
        <dbReference type="Proteomes" id="UP000033188"/>
    </source>
</evidence>
<dbReference type="GeneID" id="24566364"/>
<dbReference type="PANTHER" id="PTHR21581:SF6">
    <property type="entry name" value="TRAFFICKING PROTEIN PARTICLE COMPLEX SUBUNIT 12"/>
    <property type="match status" value="1"/>
</dbReference>
<dbReference type="OrthoDB" id="428342at2759"/>
<protein>
    <submittedName>
        <fullName evidence="1">Uncharacterized protein</fullName>
    </submittedName>
</protein>
<sequence length="319" mass="35976">MAKKIGEVIAEIRALAQKNKFKEIVKILSDLAHKYEKSPKKLIAVLTMRIYYNIQLNANQSIVSDLNLIKSPYSDKWKYESYPDVNGDRKGSMCPFSLYLMYSFYPYLVGSTYTALDRLHTLWQYLEKELNEGSQPRDLTVSRIIRVRLLVADVLLGEKRYLDAVEVLMQLQQSYAKQDHATNAMLAVLYSQIGDTANAQKHIEIAMELAPPQAEIYRGMYCAVSGDFEGAYSIYNACSTSGVDMEESLLVSACENMLINNAAVSLFYLNRTAASKTTIDSCRHVCKNSRLFKGIMLNAAMLKGLAVDVDTKYAEDDID</sequence>
<dbReference type="VEuPathDB" id="PiroplasmaDB:BBBOND_0403110"/>
<dbReference type="RefSeq" id="XP_012770009.1">
    <property type="nucleotide sequence ID" value="XM_012914555.1"/>
</dbReference>
<dbReference type="InterPro" id="IPR011990">
    <property type="entry name" value="TPR-like_helical_dom_sf"/>
</dbReference>
<gene>
    <name evidence="1" type="ORF">BBBOND_0403110</name>
</gene>
<dbReference type="GO" id="GO:0030008">
    <property type="term" value="C:TRAPP complex"/>
    <property type="evidence" value="ECO:0007669"/>
    <property type="project" value="TreeGrafter"/>
</dbReference>
<evidence type="ECO:0000313" key="1">
    <source>
        <dbReference type="EMBL" id="CDR97823.1"/>
    </source>
</evidence>
<dbReference type="GO" id="GO:0005794">
    <property type="term" value="C:Golgi apparatus"/>
    <property type="evidence" value="ECO:0007669"/>
    <property type="project" value="TreeGrafter"/>
</dbReference>
<dbReference type="Proteomes" id="UP000033188">
    <property type="component" value="Chromosome 4"/>
</dbReference>